<accession>A0ABW3A1P0</accession>
<keyword evidence="2" id="KW-1185">Reference proteome</keyword>
<dbReference type="Proteomes" id="UP001597053">
    <property type="component" value="Unassembled WGS sequence"/>
</dbReference>
<dbReference type="EMBL" id="JBHTHM010000536">
    <property type="protein sequence ID" value="MFD0784760.1"/>
    <property type="molecule type" value="Genomic_DNA"/>
</dbReference>
<evidence type="ECO:0000313" key="1">
    <source>
        <dbReference type="EMBL" id="MFD0784760.1"/>
    </source>
</evidence>
<reference evidence="2" key="1">
    <citation type="journal article" date="2019" name="Int. J. Syst. Evol. Microbiol.">
        <title>The Global Catalogue of Microorganisms (GCM) 10K type strain sequencing project: providing services to taxonomists for standard genome sequencing and annotation.</title>
        <authorList>
            <consortium name="The Broad Institute Genomics Platform"/>
            <consortium name="The Broad Institute Genome Sequencing Center for Infectious Disease"/>
            <person name="Wu L."/>
            <person name="Ma J."/>
        </authorList>
    </citation>
    <scope>NUCLEOTIDE SEQUENCE [LARGE SCALE GENOMIC DNA]</scope>
    <source>
        <strain evidence="2">JCM 32148</strain>
    </source>
</reference>
<evidence type="ECO:0000313" key="2">
    <source>
        <dbReference type="Proteomes" id="UP001597053"/>
    </source>
</evidence>
<gene>
    <name evidence="1" type="ORF">ACFQZ8_12685</name>
</gene>
<comment type="caution">
    <text evidence="1">The sequence shown here is derived from an EMBL/GenBank/DDBJ whole genome shotgun (WGS) entry which is preliminary data.</text>
</comment>
<protein>
    <submittedName>
        <fullName evidence="1">Uncharacterized protein</fullName>
    </submittedName>
</protein>
<proteinExistence type="predicted"/>
<sequence length="47" mass="5268">MTDESVVDGRELVAARWFPLDALPAKLPPAYSISRWLIDATRAGVRR</sequence>
<name>A0ABW3A1P0_9ACTN</name>
<organism evidence="1 2">
    <name type="scientific">Micromonospora azadirachtae</name>
    <dbReference type="NCBI Taxonomy" id="1970735"/>
    <lineage>
        <taxon>Bacteria</taxon>
        <taxon>Bacillati</taxon>
        <taxon>Actinomycetota</taxon>
        <taxon>Actinomycetes</taxon>
        <taxon>Micromonosporales</taxon>
        <taxon>Micromonosporaceae</taxon>
        <taxon>Micromonospora</taxon>
    </lineage>
</organism>